<organism evidence="2 3">
    <name type="scientific">Rubellimicrobium rubrum</name>
    <dbReference type="NCBI Taxonomy" id="2585369"/>
    <lineage>
        <taxon>Bacteria</taxon>
        <taxon>Pseudomonadati</taxon>
        <taxon>Pseudomonadota</taxon>
        <taxon>Alphaproteobacteria</taxon>
        <taxon>Rhodobacterales</taxon>
        <taxon>Roseobacteraceae</taxon>
        <taxon>Rubellimicrobium</taxon>
    </lineage>
</organism>
<reference evidence="2 3" key="1">
    <citation type="submission" date="2019-06" db="EMBL/GenBank/DDBJ databases">
        <title>YIM 131921 draft genome.</title>
        <authorList>
            <person name="Jiang L."/>
        </authorList>
    </citation>
    <scope>NUCLEOTIDE SEQUENCE [LARGE SCALE GENOMIC DNA]</scope>
    <source>
        <strain evidence="2 3">YIM 131921</strain>
    </source>
</reference>
<accession>A0A5C4N0K3</accession>
<keyword evidence="1" id="KW-0732">Signal</keyword>
<feature type="chain" id="PRO_5023066824" evidence="1">
    <location>
        <begin position="25"/>
        <end position="139"/>
    </location>
</feature>
<dbReference type="EMBL" id="VDFU01000009">
    <property type="protein sequence ID" value="TNC49772.1"/>
    <property type="molecule type" value="Genomic_DNA"/>
</dbReference>
<feature type="signal peptide" evidence="1">
    <location>
        <begin position="1"/>
        <end position="24"/>
    </location>
</feature>
<evidence type="ECO:0000313" key="3">
    <source>
        <dbReference type="Proteomes" id="UP000305887"/>
    </source>
</evidence>
<name>A0A5C4N0K3_9RHOB</name>
<keyword evidence="3" id="KW-1185">Reference proteome</keyword>
<proteinExistence type="predicted"/>
<evidence type="ECO:0000256" key="1">
    <source>
        <dbReference type="SAM" id="SignalP"/>
    </source>
</evidence>
<dbReference type="OrthoDB" id="7876829at2"/>
<dbReference type="Proteomes" id="UP000305887">
    <property type="component" value="Unassembled WGS sequence"/>
</dbReference>
<dbReference type="AlphaFoldDB" id="A0A5C4N0K3"/>
<comment type="caution">
    <text evidence="2">The sequence shown here is derived from an EMBL/GenBank/DDBJ whole genome shotgun (WGS) entry which is preliminary data.</text>
</comment>
<evidence type="ECO:0000313" key="2">
    <source>
        <dbReference type="EMBL" id="TNC49772.1"/>
    </source>
</evidence>
<dbReference type="RefSeq" id="WP_139076548.1">
    <property type="nucleotide sequence ID" value="NZ_VDFU01000009.1"/>
</dbReference>
<protein>
    <submittedName>
        <fullName evidence="2">Uncharacterized protein</fullName>
    </submittedName>
</protein>
<sequence length="139" mass="15061">MIRPFATSAVILALALASSEPVLAQSRAERQSMGAERGSNGVVMGLAALAVLGLAIHAAQDDDDDKKDERPRVPARCLVDWPTHDGAVALYDADCLDLEYRAASRLPLDCAVTVRSHGRFVSGFSPDCLREEGWRLQRD</sequence>
<gene>
    <name evidence="2" type="ORF">FHG66_09635</name>
</gene>